<protein>
    <submittedName>
        <fullName evidence="2">Uncharacterized protein</fullName>
    </submittedName>
</protein>
<dbReference type="AlphaFoldDB" id="A0A1I4VD78"/>
<name>A0A1I4VD78_9GAMM</name>
<gene>
    <name evidence="2" type="ORF">SAMN04487961_1845</name>
</gene>
<dbReference type="EMBL" id="FOUR01000003">
    <property type="protein sequence ID" value="SFM99132.1"/>
    <property type="molecule type" value="Genomic_DNA"/>
</dbReference>
<evidence type="ECO:0000313" key="3">
    <source>
        <dbReference type="Proteomes" id="UP000199339"/>
    </source>
</evidence>
<organism evidence="2 3">
    <name type="scientific">Marinobacter pelagius</name>
    <dbReference type="NCBI Taxonomy" id="379482"/>
    <lineage>
        <taxon>Bacteria</taxon>
        <taxon>Pseudomonadati</taxon>
        <taxon>Pseudomonadota</taxon>
        <taxon>Gammaproteobacteria</taxon>
        <taxon>Pseudomonadales</taxon>
        <taxon>Marinobacteraceae</taxon>
        <taxon>Marinobacter</taxon>
    </lineage>
</organism>
<feature type="region of interest" description="Disordered" evidence="1">
    <location>
        <begin position="31"/>
        <end position="50"/>
    </location>
</feature>
<dbReference type="Proteomes" id="UP000199339">
    <property type="component" value="Unassembled WGS sequence"/>
</dbReference>
<evidence type="ECO:0000256" key="1">
    <source>
        <dbReference type="SAM" id="MobiDB-lite"/>
    </source>
</evidence>
<reference evidence="3" key="1">
    <citation type="submission" date="2016-10" db="EMBL/GenBank/DDBJ databases">
        <authorList>
            <person name="Varghese N."/>
            <person name="Submissions S."/>
        </authorList>
    </citation>
    <scope>NUCLEOTIDE SEQUENCE [LARGE SCALE GENOMIC DNA]</scope>
    <source>
        <strain evidence="3">CGMCC 1.6775</strain>
    </source>
</reference>
<evidence type="ECO:0000313" key="2">
    <source>
        <dbReference type="EMBL" id="SFM99132.1"/>
    </source>
</evidence>
<feature type="compositionally biased region" description="Basic residues" evidence="1">
    <location>
        <begin position="32"/>
        <end position="43"/>
    </location>
</feature>
<keyword evidence="3" id="KW-1185">Reference proteome</keyword>
<sequence>MNCNKPEHIKEKVWEQHLRWLDLVSDECRSNQLKRQREKRKGGGAREHQR</sequence>
<accession>A0A1I4VD78</accession>
<proteinExistence type="predicted"/>